<feature type="binding site" evidence="1">
    <location>
        <position position="77"/>
    </location>
    <ligand>
        <name>ATP</name>
        <dbReference type="ChEBI" id="CHEBI:30616"/>
    </ligand>
</feature>
<accession>A0A401SNS6</accession>
<dbReference type="InterPro" id="IPR017441">
    <property type="entry name" value="Protein_kinase_ATP_BS"/>
</dbReference>
<dbReference type="InterPro" id="IPR000504">
    <property type="entry name" value="RRM_dom"/>
</dbReference>
<feature type="domain" description="Protein kinase" evidence="3">
    <location>
        <begin position="50"/>
        <end position="320"/>
    </location>
</feature>
<protein>
    <recommendedName>
        <fullName evidence="3">Protein kinase domain-containing protein</fullName>
    </recommendedName>
</protein>
<dbReference type="OMA" id="VMATFYP"/>
<dbReference type="InterPro" id="IPR034372">
    <property type="entry name" value="UHMK1"/>
</dbReference>
<keyword evidence="1" id="KW-0547">Nucleotide-binding</keyword>
<dbReference type="SUPFAM" id="SSF56112">
    <property type="entry name" value="Protein kinase-like (PK-like)"/>
    <property type="match status" value="1"/>
</dbReference>
<keyword evidence="5" id="KW-1185">Reference proteome</keyword>
<dbReference type="GO" id="GO:0043021">
    <property type="term" value="F:ribonucleoprotein complex binding"/>
    <property type="evidence" value="ECO:0007669"/>
    <property type="project" value="TreeGrafter"/>
</dbReference>
<dbReference type="CDD" id="cd12465">
    <property type="entry name" value="RRM_UHMK1"/>
    <property type="match status" value="1"/>
</dbReference>
<dbReference type="GO" id="GO:0071598">
    <property type="term" value="C:neuronal ribonucleoprotein granule"/>
    <property type="evidence" value="ECO:0007669"/>
    <property type="project" value="TreeGrafter"/>
</dbReference>
<dbReference type="GO" id="GO:0005524">
    <property type="term" value="F:ATP binding"/>
    <property type="evidence" value="ECO:0007669"/>
    <property type="project" value="UniProtKB-UniRule"/>
</dbReference>
<comment type="caution">
    <text evidence="4">The sequence shown here is derived from an EMBL/GenBank/DDBJ whole genome shotgun (WGS) entry which is preliminary data.</text>
</comment>
<evidence type="ECO:0000256" key="1">
    <source>
        <dbReference type="PROSITE-ProRule" id="PRU10141"/>
    </source>
</evidence>
<dbReference type="Pfam" id="PF00076">
    <property type="entry name" value="RRM_1"/>
    <property type="match status" value="1"/>
</dbReference>
<dbReference type="PANTHER" id="PTHR46962:SF1">
    <property type="entry name" value="SERINE_THREONINE-PROTEIN KINASE KIST"/>
    <property type="match status" value="1"/>
</dbReference>
<dbReference type="InterPro" id="IPR034371">
    <property type="entry name" value="UHMK1_RRM"/>
</dbReference>
<dbReference type="OrthoDB" id="10266058at2759"/>
<dbReference type="STRING" id="137246.A0A401SNS6"/>
<evidence type="ECO:0000313" key="5">
    <source>
        <dbReference type="Proteomes" id="UP000287033"/>
    </source>
</evidence>
<proteinExistence type="predicted"/>
<dbReference type="Proteomes" id="UP000287033">
    <property type="component" value="Unassembled WGS sequence"/>
</dbReference>
<dbReference type="GO" id="GO:0004674">
    <property type="term" value="F:protein serine/threonine kinase activity"/>
    <property type="evidence" value="ECO:0007669"/>
    <property type="project" value="InterPro"/>
</dbReference>
<reference evidence="4 5" key="1">
    <citation type="journal article" date="2018" name="Nat. Ecol. Evol.">
        <title>Shark genomes provide insights into elasmobranch evolution and the origin of vertebrates.</title>
        <authorList>
            <person name="Hara Y"/>
            <person name="Yamaguchi K"/>
            <person name="Onimaru K"/>
            <person name="Kadota M"/>
            <person name="Koyanagi M"/>
            <person name="Keeley SD"/>
            <person name="Tatsumi K"/>
            <person name="Tanaka K"/>
            <person name="Motone F"/>
            <person name="Kageyama Y"/>
            <person name="Nozu R"/>
            <person name="Adachi N"/>
            <person name="Nishimura O"/>
            <person name="Nakagawa R"/>
            <person name="Tanegashima C"/>
            <person name="Kiyatake I"/>
            <person name="Matsumoto R"/>
            <person name="Murakumo K"/>
            <person name="Nishida K"/>
            <person name="Terakita A"/>
            <person name="Kuratani S"/>
            <person name="Sato K"/>
            <person name="Hyodo S Kuraku.S."/>
        </authorList>
    </citation>
    <scope>NUCLEOTIDE SEQUENCE [LARGE SCALE GENOMIC DNA]</scope>
</reference>
<dbReference type="InterPro" id="IPR012677">
    <property type="entry name" value="Nucleotide-bd_a/b_plait_sf"/>
</dbReference>
<feature type="region of interest" description="Disordered" evidence="2">
    <location>
        <begin position="1"/>
        <end position="25"/>
    </location>
</feature>
<gene>
    <name evidence="4" type="ORF">chiPu_0010515</name>
</gene>
<dbReference type="PROSITE" id="PS50011">
    <property type="entry name" value="PROTEIN_KINASE_DOM"/>
    <property type="match status" value="1"/>
</dbReference>
<dbReference type="Gene3D" id="3.30.200.20">
    <property type="entry name" value="Phosphorylase Kinase, domain 1"/>
    <property type="match status" value="1"/>
</dbReference>
<dbReference type="PANTHER" id="PTHR46962">
    <property type="entry name" value="SERINE/THREONINE-PROTEIN KINASE KIST"/>
    <property type="match status" value="1"/>
</dbReference>
<sequence>MATYVGARPRGPRPRPRPRYHTGGGWYSEEERLSSNLPPLGVFQANGRLWRAQRCLGKGSSAAVYRVTSGAARAAVKQFVHDTKSDYGFLTESGVLEDLQGHRNIVTLYGRFSNVSYTNQRCNCILLELLDVSVSELLLHSINRGHSMWMIQHCARDVLNALAFIHREGYVHADLKPCNILWSAEDECFKLIDFGLSFQEGNQDVKYIQTDGYRSPEAELHNMLAQMGMESNTECTTAVDIWSLGIILLEMFSGIKLKETIKSPQWKANSSAIIDSIFASKDMVYSAIPVYHLRDVIKSMLHDDPAHRTTAEHALYNPFFSIPFAPHIEDLVMLPTPVLRLLNVIDDSHLQCEEYEDVVEDVREECQKFGPVMSLLVPKENPGKGQVFVEFRRAADCKVAQQMLTGRMFDGKFVVATFYPLCAYKRGYLYHTVVADT</sequence>
<name>A0A401SNS6_CHIPU</name>
<dbReference type="InterPro" id="IPR000719">
    <property type="entry name" value="Prot_kinase_dom"/>
</dbReference>
<keyword evidence="1" id="KW-0067">ATP-binding</keyword>
<dbReference type="InterPro" id="IPR011009">
    <property type="entry name" value="Kinase-like_dom_sf"/>
</dbReference>
<dbReference type="GO" id="GO:0003723">
    <property type="term" value="F:RNA binding"/>
    <property type="evidence" value="ECO:0007669"/>
    <property type="project" value="InterPro"/>
</dbReference>
<dbReference type="GO" id="GO:0005634">
    <property type="term" value="C:nucleus"/>
    <property type="evidence" value="ECO:0007669"/>
    <property type="project" value="TreeGrafter"/>
</dbReference>
<dbReference type="SMART" id="SM00220">
    <property type="entry name" value="S_TKc"/>
    <property type="match status" value="1"/>
</dbReference>
<dbReference type="Pfam" id="PF00069">
    <property type="entry name" value="Pkinase"/>
    <property type="match status" value="1"/>
</dbReference>
<dbReference type="SMART" id="SM00360">
    <property type="entry name" value="RRM"/>
    <property type="match status" value="1"/>
</dbReference>
<evidence type="ECO:0000256" key="2">
    <source>
        <dbReference type="SAM" id="MobiDB-lite"/>
    </source>
</evidence>
<evidence type="ECO:0000313" key="4">
    <source>
        <dbReference type="EMBL" id="GCC32055.1"/>
    </source>
</evidence>
<dbReference type="FunFam" id="3.30.70.330:FF:000241">
    <property type="entry name" value="Serine/threonine-protein kinase Kist isoform 1"/>
    <property type="match status" value="1"/>
</dbReference>
<evidence type="ECO:0000259" key="3">
    <source>
        <dbReference type="PROSITE" id="PS50011"/>
    </source>
</evidence>
<dbReference type="Gene3D" id="3.30.70.330">
    <property type="match status" value="1"/>
</dbReference>
<dbReference type="Gene3D" id="1.10.510.10">
    <property type="entry name" value="Transferase(Phosphotransferase) domain 1"/>
    <property type="match status" value="1"/>
</dbReference>
<dbReference type="FunFam" id="1.10.510.10:FF:000322">
    <property type="entry name" value="Serine/threonine-protein kinase Kist isoform 1"/>
    <property type="match status" value="1"/>
</dbReference>
<feature type="compositionally biased region" description="Basic residues" evidence="2">
    <location>
        <begin position="10"/>
        <end position="20"/>
    </location>
</feature>
<dbReference type="GO" id="GO:0046825">
    <property type="term" value="P:regulation of protein export from nucleus"/>
    <property type="evidence" value="ECO:0007669"/>
    <property type="project" value="TreeGrafter"/>
</dbReference>
<dbReference type="InterPro" id="IPR035979">
    <property type="entry name" value="RBD_domain_sf"/>
</dbReference>
<dbReference type="SUPFAM" id="SSF54928">
    <property type="entry name" value="RNA-binding domain, RBD"/>
    <property type="match status" value="1"/>
</dbReference>
<dbReference type="PROSITE" id="PS00107">
    <property type="entry name" value="PROTEIN_KINASE_ATP"/>
    <property type="match status" value="1"/>
</dbReference>
<organism evidence="4 5">
    <name type="scientific">Chiloscyllium punctatum</name>
    <name type="common">Brownbanded bambooshark</name>
    <name type="synonym">Hemiscyllium punctatum</name>
    <dbReference type="NCBI Taxonomy" id="137246"/>
    <lineage>
        <taxon>Eukaryota</taxon>
        <taxon>Metazoa</taxon>
        <taxon>Chordata</taxon>
        <taxon>Craniata</taxon>
        <taxon>Vertebrata</taxon>
        <taxon>Chondrichthyes</taxon>
        <taxon>Elasmobranchii</taxon>
        <taxon>Galeomorphii</taxon>
        <taxon>Galeoidea</taxon>
        <taxon>Orectolobiformes</taxon>
        <taxon>Hemiscylliidae</taxon>
        <taxon>Chiloscyllium</taxon>
    </lineage>
</organism>
<dbReference type="GO" id="GO:0045948">
    <property type="term" value="P:positive regulation of translational initiation"/>
    <property type="evidence" value="ECO:0007669"/>
    <property type="project" value="TreeGrafter"/>
</dbReference>
<dbReference type="EMBL" id="BEZZ01000410">
    <property type="protein sequence ID" value="GCC32055.1"/>
    <property type="molecule type" value="Genomic_DNA"/>
</dbReference>
<dbReference type="AlphaFoldDB" id="A0A401SNS6"/>